<evidence type="ECO:0000256" key="7">
    <source>
        <dbReference type="SAM" id="Coils"/>
    </source>
</evidence>
<evidence type="ECO:0000313" key="11">
    <source>
        <dbReference type="EMBL" id="EGO28719.1"/>
    </source>
</evidence>
<organism>
    <name type="scientific">Serpula lacrymans var. lacrymans (strain S7.9)</name>
    <name type="common">Dry rot fungus</name>
    <dbReference type="NCBI Taxonomy" id="578457"/>
    <lineage>
        <taxon>Eukaryota</taxon>
        <taxon>Fungi</taxon>
        <taxon>Dikarya</taxon>
        <taxon>Basidiomycota</taxon>
        <taxon>Agaricomycotina</taxon>
        <taxon>Agaricomycetes</taxon>
        <taxon>Agaricomycetidae</taxon>
        <taxon>Boletales</taxon>
        <taxon>Coniophorineae</taxon>
        <taxon>Serpulaceae</taxon>
        <taxon>Serpula</taxon>
    </lineage>
</organism>
<dbReference type="InterPro" id="IPR022099">
    <property type="entry name" value="DUF3638"/>
</dbReference>
<evidence type="ECO:0000259" key="9">
    <source>
        <dbReference type="Pfam" id="PF12359"/>
    </source>
</evidence>
<dbReference type="Pfam" id="PF20255">
    <property type="entry name" value="DUF6606"/>
    <property type="match status" value="1"/>
</dbReference>
<evidence type="ECO:0000259" key="8">
    <source>
        <dbReference type="Pfam" id="PF12340"/>
    </source>
</evidence>
<keyword evidence="5" id="KW-0378">Hydrolase</keyword>
<keyword evidence="3" id="KW-0645">Protease</keyword>
<proteinExistence type="predicted"/>
<feature type="domain" description="DUF3645" evidence="9">
    <location>
        <begin position="2346"/>
        <end position="2378"/>
    </location>
</feature>
<evidence type="ECO:0000256" key="6">
    <source>
        <dbReference type="ARBA" id="ARBA00022807"/>
    </source>
</evidence>
<evidence type="ECO:0000256" key="2">
    <source>
        <dbReference type="ARBA" id="ARBA00012759"/>
    </source>
</evidence>
<gene>
    <name evidence="11" type="ORF">SERLADRAFT_434628</name>
</gene>
<accession>F8NK35</accession>
<evidence type="ECO:0000256" key="1">
    <source>
        <dbReference type="ARBA" id="ARBA00000707"/>
    </source>
</evidence>
<dbReference type="EMBL" id="GL945430">
    <property type="protein sequence ID" value="EGO28719.1"/>
    <property type="molecule type" value="Genomic_DNA"/>
</dbReference>
<dbReference type="GeneID" id="18814425"/>
<keyword evidence="7" id="KW-0175">Coiled coil</keyword>
<name>F8NK35_SERL9</name>
<evidence type="ECO:0000256" key="4">
    <source>
        <dbReference type="ARBA" id="ARBA00022786"/>
    </source>
</evidence>
<reference evidence="11" key="1">
    <citation type="submission" date="2011-04" db="EMBL/GenBank/DDBJ databases">
        <title>Evolution of plant cell wall degrading machinery underlies the functional diversity of forest fungi.</title>
        <authorList>
            <consortium name="US DOE Joint Genome Institute (JGI-PGF)"/>
            <person name="Eastwood D.C."/>
            <person name="Floudas D."/>
            <person name="Binder M."/>
            <person name="Majcherczyk A."/>
            <person name="Schneider P."/>
            <person name="Aerts A."/>
            <person name="Asiegbu F.O."/>
            <person name="Baker S.E."/>
            <person name="Barry K."/>
            <person name="Bendiksby M."/>
            <person name="Blumentritt M."/>
            <person name="Coutinho P.M."/>
            <person name="Cullen D."/>
            <person name="Cullen D."/>
            <person name="Gathman A."/>
            <person name="Goodell B."/>
            <person name="Henrissat B."/>
            <person name="Ihrmark K."/>
            <person name="Kauserud H."/>
            <person name="Kohler A."/>
            <person name="LaButti K."/>
            <person name="Lapidus A."/>
            <person name="Lavin J.L."/>
            <person name="Lee Y.-H."/>
            <person name="Lindquist E."/>
            <person name="Lilly W."/>
            <person name="Lucas S."/>
            <person name="Morin E."/>
            <person name="Murat C."/>
            <person name="Oguiza J.A."/>
            <person name="Park J."/>
            <person name="Pisabarro A.G."/>
            <person name="Riley R."/>
            <person name="Rosling A."/>
            <person name="Salamov A."/>
            <person name="Schmidt O."/>
            <person name="Schmutz J."/>
            <person name="Skrede I."/>
            <person name="Stenlid J."/>
            <person name="Wiebenga A."/>
            <person name="Xie X."/>
            <person name="Kues U."/>
            <person name="Hibbett D.S."/>
            <person name="Hoffmeister D."/>
            <person name="Hogberg N."/>
            <person name="Martin F."/>
            <person name="Grigoriev I.V."/>
            <person name="Watkinson S.C."/>
        </authorList>
    </citation>
    <scope>NUCLEOTIDE SEQUENCE</scope>
    <source>
        <strain evidence="11">S7.9</strain>
    </source>
</reference>
<dbReference type="OrthoDB" id="3182339at2759"/>
<sequence>MADDPSDAPDLDYIINHVFCPPKLPQKDDSSIKHDQELCALVLQCALEFRDVLSREAAFRWDAIIKMLDQLCDSNRFHTLSTHLINDQICSMDCSDFVVYLIRAQNAAIILRKSDSEVTFELFEVSPTAAAVIGTKGKLLCSYPGPAIAVPSDIVDDPDFSQELASFLSQMNEDTLDAAPTTTKARSTVVEERETTNPRYITELLTGILRGIGRPTEVSRITKRIRDEVLWGRAPLPWRRSPLWLVIRVALQTTLEHEVDGPAAYKSFMVFFMTKILALGVESELPSDLLYCMRAKVCRRLYKLASTAPQFLLDMVKQTTEQVQQILQERWDLVQNAQTESSHWAPEELDIEEDTHLSLINSHPYLMRVLLDQASPSPQSFWQPQDHPRRHDISEFLLINGECSLSSSSEADSYIALADFESSVRTGIDRWVSQVSPSTHGSACVAIYQCMNQYSKQAQILYKDNPEDISIMFLTLLELWVALDKVAIMEHKMLAGYSPEIPSNLPDSLLIRKADSMARLDRIQKYLSLRHSQSSVSRSVFMEKVNSDAFAIRFFDSSETHILLKERIELDAMQEREKKVKELEQKNARHTSLSNEARQLQHAIEMDKHGRGIHAKSCKKCKLEKQVRKMKIGVHEWPLPKDPSQAKIVVFELDCPIAFSAWRSATYSFLVDVCTPTKDRPSAISPHTTLANYSALSKYATQPMNHRLSLASTSKPFSKSHYRNVGIPSTEGKACVNSGLSFKLYDKTGDSWATKSFAHCNHIARYCTFLLPPGPYLNLQFAVAETSHTQNEVIAKQSDCHQDLNIHEYIAFGSLRSGPLLQWLNIIREIRARSLSFRREEVCALITQAAWQVGPLSSTGQREWHEELGNDAFGHALLGELEGLMASIEGNWLEYVSMRIIIILACRLLTSTTGEEVEERIFALLRNIRTVTFSCVRQLSEKLQEAEDDAESFEFQQRVRDMAATCRATYDVEICYLPYLFSSPEDDNIFVQCAVILYDNLPPKLDEVPTDSKVLLGRDRRFSHALQNIISQRVDENGTGFNRAIASAWPAYRPGSSWQRLQYPNDCWLTSTTAEDGGQQPQRIHYNTLEGRLLIDGKPLGRLPLDFIQHPTYHLIFGQRILDVIPADMSGMEFATRGFIFDYRIYFAMKNDGSELVIRATKDAQIFELIPPKLFMGDLPKLLVEGHTHWMNIATREIEIRPVKHMWDSAQGNWRIHFSTAGQSSMLRIGNDARYSLVDVCSPSYQMVSNRLSPLEYPEYHIITARFDGSEYTLSADLPRFGLSFFVNDDNHLQCRNIRGMVVDLDQSTGTLIGLRNQLVLRPGNMAFTQLPRPRSIIIAQGQLSISSIDHHVRIDIDTQHQSRVQFHLYKIDTDLGCLIGNVNLTNKLYKAYLHAVSSHCLPDPLTGRTGTEEALRGLRSAGCKSFQILGSNDAELLRQIGSLTALRSYYPKHLKYMESVEWSTSLASLAQHHGLYMAVKSILDYAEQLKIFHENSEPFPEIPCETHLLERASIRNAIFYPEEYAGPLPSAREDVQYKSRHVCNTGEASVFDTASMVHEWPSKMNTSTQLFEHFQDWEQLSGPSEEGPIRSLHYDRHWLQVSLPAAWLSIFDLCRTTQNCQYQLLFSLSALAYKSSESRYLIPTLLAFAAIPRFRSLELPSHDAYDLSRGFDPQRDELSECVQSTAYPFESSDEFYMPAYFGENEIALERRRIAAYEQRRTSQTIDIVNELLLQWPCENPNLISDYSVWFNVTALMESTNILFREWFHNAQLKNHTSHVQAVLDEVHLSHAQSSEPYQLLPSQSTRPPRPSNVSFQNLFLREAPYIKLPPEPLGVLKAMTEVGSPPDTQKLQVLLSEFRGSSTNGFHQLYGTSLSESRHILSEQAPDIFPSLIPYSIQMLQYHCQQCEGHFRYALKTIQAALSSRNIPEYTILSAGLWPRITTRSLLEQLGLTCSVALSTNWKRTLVSFANALLLFQRSQRLLALALNKKYEEFFKELENTGCDGWDAMEYPDWLLIQIENHFLIRRIQAGVALEMIRPTSQDNTTLQLNMGEGKSSVIVPIAAAALGGGDKLVRVIVLKSLAVQMFQLLVERLGGLTNRRIFYLPFSRSLRLDATNAAHIQKLYKECLRTGGIWVAQPDHILSYKLMSIDQRLLSKSVVAETLLKSQQWLDKHSRDILDESDEILHVRYQLVYTIGLQNHLEGFPDRWTTMQQLLWLVKRNIGIISDKCPFGVDLQQSSYGGFPPIRILQDAAGTALVSLLAERILEGDLPNYSFSQVPPSTLEAISAFIKLRDPSSEDAEHVRTYCSDTGLWNGVLLLRGLLAKGVLIYVLKERRWRVDYGLDLRRSMLAVPYRAKDVPAPRAEFGHADVAIALTCLSYYYGGLSERQLDICFELLQKSDNPDLEYETWVHEYGLDDIPEYLRHLSGVNTRSTEQRKKYLVPLFRYNQAIIDYYLANVVFPAQAKEFPRKLATSGWDIAERKVHVMTGFSGTNDNRYLLPTSITQHDPPHQLSTNAKVLNYLLQDENNHYLCISGAAGERVSTEVFLRRLIAQTPEIRVLLDVGAQMLELHNDSLAALWLSLKLEAQAAIYFNENDELTVLDRDGNVESFVSSPFNQQIDQCLLYLDDAHTRGTDVKLPPGSRAAVTLGPKVTKDRLTQGCMRMRQLGNGHSVMFFAPLEVDRGIREAAMKTGKDPTNPLDVRDILRWVMLETSADVQHRVSQWAEQGLDHRIRAAAWSDFISGKITAESLAASWLQRESWTLEEMYGLSSSLPHSAFEVSELRERCLQLGVMSLSQSRMDEEQEREVIHEVERERQVARPPKVQAAKHQVHKDVTRFITTGIIRTTSAAFKPAFTTLCRTTAEFKQNDVWSPNLLATADFIKTVELQSKHKADDFLRPCNLIISSEQENSLVLIILSPFEVNNLLPQIRRSSKVRLHLYTPRVTKAMKASDNLTLYTVPPMLAPLHLPMPLKIQLNVLAGQLFLPDLETYTQLCRFLGIYTRDLGRNVEVQSDGFIKPKHRPKATRSLSPFTQSPLLSLKALIGLRRKGMGYLPTHLGKILQARLLTAEDFVA</sequence>
<dbReference type="HOGENOM" id="CLU_000211_1_0_1"/>
<dbReference type="KEGG" id="sla:SERLADRAFT_434628"/>
<dbReference type="InterPro" id="IPR022105">
    <property type="entry name" value="DUF3645"/>
</dbReference>
<evidence type="ECO:0000256" key="3">
    <source>
        <dbReference type="ARBA" id="ARBA00022670"/>
    </source>
</evidence>
<dbReference type="RefSeq" id="XP_007314918.1">
    <property type="nucleotide sequence ID" value="XM_007314856.1"/>
</dbReference>
<dbReference type="EC" id="3.4.19.12" evidence="2"/>
<dbReference type="Pfam" id="PF12340">
    <property type="entry name" value="DUF3638"/>
    <property type="match status" value="1"/>
</dbReference>
<feature type="domain" description="DUF3638" evidence="8">
    <location>
        <begin position="2006"/>
        <end position="2224"/>
    </location>
</feature>
<comment type="catalytic activity">
    <reaction evidence="1">
        <text>Thiol-dependent hydrolysis of ester, thioester, amide, peptide and isopeptide bonds formed by the C-terminal Gly of ubiquitin (a 76-residue protein attached to proteins as an intracellular targeting signal).</text>
        <dbReference type="EC" id="3.4.19.12"/>
    </reaction>
</comment>
<evidence type="ECO:0000256" key="5">
    <source>
        <dbReference type="ARBA" id="ARBA00022801"/>
    </source>
</evidence>
<keyword evidence="6" id="KW-0788">Thiol protease</keyword>
<keyword evidence="4" id="KW-0833">Ubl conjugation pathway</keyword>
<evidence type="ECO:0000259" key="10">
    <source>
        <dbReference type="Pfam" id="PF20255"/>
    </source>
</evidence>
<dbReference type="GO" id="GO:0006508">
    <property type="term" value="P:proteolysis"/>
    <property type="evidence" value="ECO:0007669"/>
    <property type="project" value="UniProtKB-KW"/>
</dbReference>
<dbReference type="InterPro" id="IPR046541">
    <property type="entry name" value="DUF6606"/>
</dbReference>
<dbReference type="PANTHER" id="PTHR13367">
    <property type="entry name" value="UBIQUITIN THIOESTERASE"/>
    <property type="match status" value="1"/>
</dbReference>
<dbReference type="InterPro" id="IPR051346">
    <property type="entry name" value="OTU_Deubiquitinase"/>
</dbReference>
<dbReference type="GO" id="GO:0004843">
    <property type="term" value="F:cysteine-type deubiquitinase activity"/>
    <property type="evidence" value="ECO:0007669"/>
    <property type="project" value="UniProtKB-EC"/>
</dbReference>
<dbReference type="PANTHER" id="PTHR13367:SF34">
    <property type="match status" value="1"/>
</dbReference>
<dbReference type="Pfam" id="PF12359">
    <property type="entry name" value="DUF3645"/>
    <property type="match status" value="1"/>
</dbReference>
<feature type="domain" description="DUF6606" evidence="10">
    <location>
        <begin position="14"/>
        <end position="277"/>
    </location>
</feature>
<dbReference type="Proteomes" id="UP000008064">
    <property type="component" value="Unassembled WGS sequence"/>
</dbReference>
<feature type="coiled-coil region" evidence="7">
    <location>
        <begin position="573"/>
        <end position="603"/>
    </location>
</feature>
<protein>
    <recommendedName>
        <fullName evidence="2">ubiquitinyl hydrolase 1</fullName>
        <ecNumber evidence="2">3.4.19.12</ecNumber>
    </recommendedName>
</protein>